<feature type="compositionally biased region" description="Acidic residues" evidence="1">
    <location>
        <begin position="555"/>
        <end position="577"/>
    </location>
</feature>
<feature type="region of interest" description="Disordered" evidence="1">
    <location>
        <begin position="1"/>
        <end position="45"/>
    </location>
</feature>
<feature type="compositionally biased region" description="Polar residues" evidence="1">
    <location>
        <begin position="60"/>
        <end position="71"/>
    </location>
</feature>
<reference evidence="2" key="1">
    <citation type="journal article" date="2023" name="Mol. Phylogenet. Evol.">
        <title>Genome-scale phylogeny and comparative genomics of the fungal order Sordariales.</title>
        <authorList>
            <person name="Hensen N."/>
            <person name="Bonometti L."/>
            <person name="Westerberg I."/>
            <person name="Brannstrom I.O."/>
            <person name="Guillou S."/>
            <person name="Cros-Aarteil S."/>
            <person name="Calhoun S."/>
            <person name="Haridas S."/>
            <person name="Kuo A."/>
            <person name="Mondo S."/>
            <person name="Pangilinan J."/>
            <person name="Riley R."/>
            <person name="LaButti K."/>
            <person name="Andreopoulos B."/>
            <person name="Lipzen A."/>
            <person name="Chen C."/>
            <person name="Yan M."/>
            <person name="Daum C."/>
            <person name="Ng V."/>
            <person name="Clum A."/>
            <person name="Steindorff A."/>
            <person name="Ohm R.A."/>
            <person name="Martin F."/>
            <person name="Silar P."/>
            <person name="Natvig D.O."/>
            <person name="Lalanne C."/>
            <person name="Gautier V."/>
            <person name="Ament-Velasquez S.L."/>
            <person name="Kruys A."/>
            <person name="Hutchinson M.I."/>
            <person name="Powell A.J."/>
            <person name="Barry K."/>
            <person name="Miller A.N."/>
            <person name="Grigoriev I.V."/>
            <person name="Debuchy R."/>
            <person name="Gladieux P."/>
            <person name="Hiltunen Thoren M."/>
            <person name="Johannesson H."/>
        </authorList>
    </citation>
    <scope>NUCLEOTIDE SEQUENCE</scope>
    <source>
        <strain evidence="2">CBS 359.72</strain>
    </source>
</reference>
<accession>A0AAN7CUT4</accession>
<comment type="caution">
    <text evidence="2">The sequence shown here is derived from an EMBL/GenBank/DDBJ whole genome shotgun (WGS) entry which is preliminary data.</text>
</comment>
<sequence>MKKPGLTTLPPDTIAHDRSSSSTSTPAISHVPYAKPEPAKTVSNLPSLGSLTLVADDSFSRPNVQSAPNSARKTKYATKEERRRAISIALKQRWASGAMDNAPKKRLQTMRRRKEAEALLGTPGIAKSSSRVGGLELAGKSSASSNRFPHLPGLTAPRPHDARKRSVISDKIAHFMDDSILAAKLTSSPSRLSHYIASTKMKAACEAAPTNGYLDEVDSEIEDSVSLSASSISHSTQAAEQASGKDESKNGIELPAPITMATTDRAYTKWRDEKGSLRPTYGALIPEGYQLSTTIAKHPWICPSKHRGAQLHDNEDGTFSERRIGRLRRLPNEASAPLPAVVVSRGPPDSAESPVVTPSISSYRVGKSNMDGRDGNTAELEDEKDEIDPDTLSITSDLVLDDGMEGDASALWYYIQPYLVKHKGRNIPSSGWVQELLSLPRIRDPDWNEAWISTHPYKDTLTRDISALVLQITGEIAPKPCKRCSKGLGLFKSCVVISRKANEGPIRSIISCANCFYHCGQKDCTHKQWGRKRAAELLKSRGSSGHIDKLYDEIEDEEQSQNDSADDEEDTNGEDDKDMGPIKEDTREEKFIVLDGVSNSIVDAEPGRPYTMWPAGYQLDTTIPGRPWRAHFAACLNDNCDGTFTVKGFYQDKATSVGKGGKILVDAPPVVVSRIPLASGSPIPKAQLPPYLNTHRPSLGIREGAEPELRRIKPGIPGPKEGEVAHLWAYIQPRLVSTTEMPSNMTVKHLLTLPKQRDVKYNTHRRRKPFRENSSQDIAAMVIQVIGDEASAMCKRCRQGKGPFKGCVVVPKTANEEARQRYPCCSNCLFGGKMLYCTLTRSTRKRGSLATSEGFSRPGVPAPSKRVTEASVPTVPRITQSVVTDRSSTTPAFSSPSGPSVSSTLTSQSTFRNSSNMLELEDWEIAPGRIRGTSTAESEAIAFSKPYLSTPGTPQGAVPVCDDVAFRVDTVQPGHELRLEAEADKTRLCSVAAGKVRITIGAEPEFAVGPHGLFKVPPGAECTVQNGLGFDAVVHTVVLGGY</sequence>
<feature type="region of interest" description="Disordered" evidence="1">
    <location>
        <begin position="225"/>
        <end position="252"/>
    </location>
</feature>
<evidence type="ECO:0000256" key="1">
    <source>
        <dbReference type="SAM" id="MobiDB-lite"/>
    </source>
</evidence>
<feature type="compositionally biased region" description="Polar residues" evidence="1">
    <location>
        <begin position="877"/>
        <end position="890"/>
    </location>
</feature>
<feature type="region of interest" description="Disordered" evidence="1">
    <location>
        <begin position="555"/>
        <end position="585"/>
    </location>
</feature>
<gene>
    <name evidence="2" type="ORF">C7999DRAFT_13707</name>
</gene>
<dbReference type="Proteomes" id="UP001303647">
    <property type="component" value="Unassembled WGS sequence"/>
</dbReference>
<feature type="region of interest" description="Disordered" evidence="1">
    <location>
        <begin position="847"/>
        <end position="909"/>
    </location>
</feature>
<evidence type="ECO:0000313" key="2">
    <source>
        <dbReference type="EMBL" id="KAK4248291.1"/>
    </source>
</evidence>
<name>A0AAN7CUT4_9PEZI</name>
<proteinExistence type="predicted"/>
<feature type="region of interest" description="Disordered" evidence="1">
    <location>
        <begin position="338"/>
        <end position="388"/>
    </location>
</feature>
<dbReference type="InterPro" id="IPR022190">
    <property type="entry name" value="DUF3716"/>
</dbReference>
<reference evidence="2" key="2">
    <citation type="submission" date="2023-05" db="EMBL/GenBank/DDBJ databases">
        <authorList>
            <consortium name="Lawrence Berkeley National Laboratory"/>
            <person name="Steindorff A."/>
            <person name="Hensen N."/>
            <person name="Bonometti L."/>
            <person name="Westerberg I."/>
            <person name="Brannstrom I.O."/>
            <person name="Guillou S."/>
            <person name="Cros-Aarteil S."/>
            <person name="Calhoun S."/>
            <person name="Haridas S."/>
            <person name="Kuo A."/>
            <person name="Mondo S."/>
            <person name="Pangilinan J."/>
            <person name="Riley R."/>
            <person name="Labutti K."/>
            <person name="Andreopoulos B."/>
            <person name="Lipzen A."/>
            <person name="Chen C."/>
            <person name="Yanf M."/>
            <person name="Daum C."/>
            <person name="Ng V."/>
            <person name="Clum A."/>
            <person name="Ohm R."/>
            <person name="Martin F."/>
            <person name="Silar P."/>
            <person name="Natvig D."/>
            <person name="Lalanne C."/>
            <person name="Gautier V."/>
            <person name="Ament-Velasquez S.L."/>
            <person name="Kruys A."/>
            <person name="Hutchinson M.I."/>
            <person name="Powell A.J."/>
            <person name="Barry K."/>
            <person name="Miller A.N."/>
            <person name="Grigoriev I.V."/>
            <person name="Debuchy R."/>
            <person name="Gladieux P."/>
            <person name="Thoren M.H."/>
            <person name="Johannesson H."/>
        </authorList>
    </citation>
    <scope>NUCLEOTIDE SEQUENCE</scope>
    <source>
        <strain evidence="2">CBS 359.72</strain>
    </source>
</reference>
<dbReference type="Pfam" id="PF12511">
    <property type="entry name" value="DUF3716"/>
    <property type="match status" value="2"/>
</dbReference>
<dbReference type="EMBL" id="MU857639">
    <property type="protein sequence ID" value="KAK4248291.1"/>
    <property type="molecule type" value="Genomic_DNA"/>
</dbReference>
<dbReference type="AlphaFoldDB" id="A0AAN7CUT4"/>
<feature type="compositionally biased region" description="Low complexity" evidence="1">
    <location>
        <begin position="891"/>
        <end position="909"/>
    </location>
</feature>
<feature type="compositionally biased region" description="Low complexity" evidence="1">
    <location>
        <begin position="225"/>
        <end position="235"/>
    </location>
</feature>
<feature type="region of interest" description="Disordered" evidence="1">
    <location>
        <begin position="59"/>
        <end position="79"/>
    </location>
</feature>
<keyword evidence="3" id="KW-1185">Reference proteome</keyword>
<organism evidence="2 3">
    <name type="scientific">Corynascus novoguineensis</name>
    <dbReference type="NCBI Taxonomy" id="1126955"/>
    <lineage>
        <taxon>Eukaryota</taxon>
        <taxon>Fungi</taxon>
        <taxon>Dikarya</taxon>
        <taxon>Ascomycota</taxon>
        <taxon>Pezizomycotina</taxon>
        <taxon>Sordariomycetes</taxon>
        <taxon>Sordariomycetidae</taxon>
        <taxon>Sordariales</taxon>
        <taxon>Chaetomiaceae</taxon>
        <taxon>Corynascus</taxon>
    </lineage>
</organism>
<protein>
    <submittedName>
        <fullName evidence="2">Uncharacterized protein</fullName>
    </submittedName>
</protein>
<feature type="compositionally biased region" description="Acidic residues" evidence="1">
    <location>
        <begin position="379"/>
        <end position="388"/>
    </location>
</feature>
<feature type="region of interest" description="Disordered" evidence="1">
    <location>
        <begin position="140"/>
        <end position="163"/>
    </location>
</feature>
<evidence type="ECO:0000313" key="3">
    <source>
        <dbReference type="Proteomes" id="UP001303647"/>
    </source>
</evidence>